<keyword evidence="2" id="KW-0285">Flavoprotein</keyword>
<organism evidence="5 6">
    <name type="scientific">Cylindrobasidium torrendii FP15055 ss-10</name>
    <dbReference type="NCBI Taxonomy" id="1314674"/>
    <lineage>
        <taxon>Eukaryota</taxon>
        <taxon>Fungi</taxon>
        <taxon>Dikarya</taxon>
        <taxon>Basidiomycota</taxon>
        <taxon>Agaricomycotina</taxon>
        <taxon>Agaricomycetes</taxon>
        <taxon>Agaricomycetidae</taxon>
        <taxon>Agaricales</taxon>
        <taxon>Marasmiineae</taxon>
        <taxon>Physalacriaceae</taxon>
        <taxon>Cylindrobasidium</taxon>
    </lineage>
</organism>
<dbReference type="PANTHER" id="PTHR42877:SF4">
    <property type="entry name" value="FAD_NAD(P)-BINDING DOMAIN-CONTAINING PROTEIN-RELATED"/>
    <property type="match status" value="1"/>
</dbReference>
<dbReference type="STRING" id="1314674.A0A0D7BQS9"/>
<protein>
    <submittedName>
        <fullName evidence="5">FAD/NAD-P-binding domain-containing protein</fullName>
    </submittedName>
</protein>
<gene>
    <name evidence="5" type="ORF">CYLTODRAFT_78682</name>
</gene>
<reference evidence="5 6" key="1">
    <citation type="journal article" date="2015" name="Fungal Genet. Biol.">
        <title>Evolution of novel wood decay mechanisms in Agaricales revealed by the genome sequences of Fistulina hepatica and Cylindrobasidium torrendii.</title>
        <authorList>
            <person name="Floudas D."/>
            <person name="Held B.W."/>
            <person name="Riley R."/>
            <person name="Nagy L.G."/>
            <person name="Koehler G."/>
            <person name="Ransdell A.S."/>
            <person name="Younus H."/>
            <person name="Chow J."/>
            <person name="Chiniquy J."/>
            <person name="Lipzen A."/>
            <person name="Tritt A."/>
            <person name="Sun H."/>
            <person name="Haridas S."/>
            <person name="LaButti K."/>
            <person name="Ohm R.A."/>
            <person name="Kues U."/>
            <person name="Blanchette R.A."/>
            <person name="Grigoriev I.V."/>
            <person name="Minto R.E."/>
            <person name="Hibbett D.S."/>
        </authorList>
    </citation>
    <scope>NUCLEOTIDE SEQUENCE [LARGE SCALE GENOMIC DNA]</scope>
    <source>
        <strain evidence="5 6">FP15055 ss-10</strain>
    </source>
</reference>
<dbReference type="OrthoDB" id="74360at2759"/>
<comment type="similarity">
    <text evidence="1">Belongs to the FAD-binding monooxygenase family.</text>
</comment>
<dbReference type="Pfam" id="PF00743">
    <property type="entry name" value="FMO-like"/>
    <property type="match status" value="1"/>
</dbReference>
<keyword evidence="3" id="KW-0274">FAD</keyword>
<dbReference type="PANTHER" id="PTHR42877">
    <property type="entry name" value="L-ORNITHINE N(5)-MONOOXYGENASE-RELATED"/>
    <property type="match status" value="1"/>
</dbReference>
<dbReference type="Gene3D" id="3.50.50.60">
    <property type="entry name" value="FAD/NAD(P)-binding domain"/>
    <property type="match status" value="3"/>
</dbReference>
<dbReference type="Proteomes" id="UP000054007">
    <property type="component" value="Unassembled WGS sequence"/>
</dbReference>
<dbReference type="SUPFAM" id="SSF51905">
    <property type="entry name" value="FAD/NAD(P)-binding domain"/>
    <property type="match status" value="2"/>
</dbReference>
<evidence type="ECO:0000256" key="2">
    <source>
        <dbReference type="ARBA" id="ARBA00022630"/>
    </source>
</evidence>
<evidence type="ECO:0000256" key="3">
    <source>
        <dbReference type="ARBA" id="ARBA00022827"/>
    </source>
</evidence>
<dbReference type="InterPro" id="IPR036188">
    <property type="entry name" value="FAD/NAD-bd_sf"/>
</dbReference>
<dbReference type="AlphaFoldDB" id="A0A0D7BQS9"/>
<dbReference type="GO" id="GO:0004499">
    <property type="term" value="F:N,N-dimethylaniline monooxygenase activity"/>
    <property type="evidence" value="ECO:0007669"/>
    <property type="project" value="InterPro"/>
</dbReference>
<sequence>MAIKLRRTLPGFDNFVLYEKADDVGGTWRDNTYPGAMSDIPVHFYSLSTDLKKDWNYSHELQPQMFEYLKDLAKKYDLYSKCVFNTLVTSAQWDADKELWRVESSDTITGKTSIIEAKVLVSALGILEVPRVPDIPGISSFGGPKWHTARYNHEVDLSGKRVGVIGNGATATQLVPQISENATTHIVQFCRTSNWTMPPSRYKLSEWSKWWLQNIPGAVRFYRFLIFLSRELIYLLVWAFPLTRLLLQKRSKSYIQRVAPAKYHERLIPDYDMGCRRVIYDSGYIEALNRPNVELVLDGIDHVTEDGIVSKSGEHHQLDVLIYSTGFVSDGYPLHVKGLDTTIKKFYDAHDGPTSYMSVALPGFPNFCLIGGPNTSTGYTSVIFTHEIQINYIYKLIVPILTKSPSSPTRMSSFNVLNAPTEAYDKKIQGMARNSIFVGCNSWYRRDKSEKIYAVFPTTVVRYWWWLRQVKWEDYKVTKETMDKTA</sequence>
<name>A0A0D7BQS9_9AGAR</name>
<accession>A0A0D7BQS9</accession>
<evidence type="ECO:0000313" key="6">
    <source>
        <dbReference type="Proteomes" id="UP000054007"/>
    </source>
</evidence>
<proteinExistence type="inferred from homology"/>
<evidence type="ECO:0000313" key="5">
    <source>
        <dbReference type="EMBL" id="KIY71961.1"/>
    </source>
</evidence>
<evidence type="ECO:0000256" key="1">
    <source>
        <dbReference type="ARBA" id="ARBA00010139"/>
    </source>
</evidence>
<evidence type="ECO:0000256" key="4">
    <source>
        <dbReference type="ARBA" id="ARBA00023002"/>
    </source>
</evidence>
<dbReference type="GO" id="GO:0050661">
    <property type="term" value="F:NADP binding"/>
    <property type="evidence" value="ECO:0007669"/>
    <property type="project" value="InterPro"/>
</dbReference>
<dbReference type="GO" id="GO:0050660">
    <property type="term" value="F:flavin adenine dinucleotide binding"/>
    <property type="evidence" value="ECO:0007669"/>
    <property type="project" value="InterPro"/>
</dbReference>
<dbReference type="EMBL" id="KN880448">
    <property type="protein sequence ID" value="KIY71961.1"/>
    <property type="molecule type" value="Genomic_DNA"/>
</dbReference>
<dbReference type="InterPro" id="IPR051209">
    <property type="entry name" value="FAD-bind_Monooxygenase_sf"/>
</dbReference>
<keyword evidence="6" id="KW-1185">Reference proteome</keyword>
<dbReference type="InterPro" id="IPR020946">
    <property type="entry name" value="Flavin_mOase-like"/>
</dbReference>
<keyword evidence="4" id="KW-0560">Oxidoreductase</keyword>